<dbReference type="EMBL" id="GBRH01162574">
    <property type="protein sequence ID" value="JAE35322.1"/>
    <property type="molecule type" value="Transcribed_RNA"/>
</dbReference>
<evidence type="ECO:0000313" key="1">
    <source>
        <dbReference type="EMBL" id="JAE35322.1"/>
    </source>
</evidence>
<sequence length="23" mass="2689">MLILMKDPWNLQQSLLVIITSMT</sequence>
<dbReference type="AlphaFoldDB" id="A0A0A9HEY9"/>
<name>A0A0A9HEY9_ARUDO</name>
<reference evidence="1" key="2">
    <citation type="journal article" date="2015" name="Data Brief">
        <title>Shoot transcriptome of the giant reed, Arundo donax.</title>
        <authorList>
            <person name="Barrero R.A."/>
            <person name="Guerrero F.D."/>
            <person name="Moolhuijzen P."/>
            <person name="Goolsby J.A."/>
            <person name="Tidwell J."/>
            <person name="Bellgard S.E."/>
            <person name="Bellgard M.I."/>
        </authorList>
    </citation>
    <scope>NUCLEOTIDE SEQUENCE</scope>
    <source>
        <tissue evidence="1">Shoot tissue taken approximately 20 cm above the soil surface</tissue>
    </source>
</reference>
<organism evidence="1">
    <name type="scientific">Arundo donax</name>
    <name type="common">Giant reed</name>
    <name type="synonym">Donax arundinaceus</name>
    <dbReference type="NCBI Taxonomy" id="35708"/>
    <lineage>
        <taxon>Eukaryota</taxon>
        <taxon>Viridiplantae</taxon>
        <taxon>Streptophyta</taxon>
        <taxon>Embryophyta</taxon>
        <taxon>Tracheophyta</taxon>
        <taxon>Spermatophyta</taxon>
        <taxon>Magnoliopsida</taxon>
        <taxon>Liliopsida</taxon>
        <taxon>Poales</taxon>
        <taxon>Poaceae</taxon>
        <taxon>PACMAD clade</taxon>
        <taxon>Arundinoideae</taxon>
        <taxon>Arundineae</taxon>
        <taxon>Arundo</taxon>
    </lineage>
</organism>
<accession>A0A0A9HEY9</accession>
<proteinExistence type="predicted"/>
<reference evidence="1" key="1">
    <citation type="submission" date="2014-09" db="EMBL/GenBank/DDBJ databases">
        <authorList>
            <person name="Magalhaes I.L.F."/>
            <person name="Oliveira U."/>
            <person name="Santos F.R."/>
            <person name="Vidigal T.H.D.A."/>
            <person name="Brescovit A.D."/>
            <person name="Santos A.J."/>
        </authorList>
    </citation>
    <scope>NUCLEOTIDE SEQUENCE</scope>
    <source>
        <tissue evidence="1">Shoot tissue taken approximately 20 cm above the soil surface</tissue>
    </source>
</reference>
<protein>
    <submittedName>
        <fullName evidence="1">Uncharacterized protein</fullName>
    </submittedName>
</protein>